<dbReference type="Proteomes" id="UP001604336">
    <property type="component" value="Unassembled WGS sequence"/>
</dbReference>
<dbReference type="GO" id="GO:0003964">
    <property type="term" value="F:RNA-directed DNA polymerase activity"/>
    <property type="evidence" value="ECO:0007669"/>
    <property type="project" value="UniProtKB-KW"/>
</dbReference>
<keyword evidence="1" id="KW-0808">Transferase</keyword>
<accession>A0ABD1UML4</accession>
<keyword evidence="2" id="KW-1185">Reference proteome</keyword>
<reference evidence="2" key="1">
    <citation type="submission" date="2024-07" db="EMBL/GenBank/DDBJ databases">
        <title>Two chromosome-level genome assemblies of Korean endemic species Abeliophyllum distichum and Forsythia ovata (Oleaceae).</title>
        <authorList>
            <person name="Jang H."/>
        </authorList>
    </citation>
    <scope>NUCLEOTIDE SEQUENCE [LARGE SCALE GENOMIC DNA]</scope>
</reference>
<dbReference type="AlphaFoldDB" id="A0ABD1UML4"/>
<name>A0ABD1UML4_9LAMI</name>
<keyword evidence="1" id="KW-0695">RNA-directed DNA polymerase</keyword>
<dbReference type="PANTHER" id="PTHR31635">
    <property type="entry name" value="REVERSE TRANSCRIPTASE DOMAIN-CONTAINING PROTEIN-RELATED"/>
    <property type="match status" value="1"/>
</dbReference>
<proteinExistence type="predicted"/>
<sequence>MESYGFVWKSHMDCQIIDDQEQFLSFQSKWHQVETIITAVGDFNDILNRDEKPGSNSPDSRSMENFSSMIIACGVKEVNCLFGFFYKLKRLESTLRLWNKEVFGNIFDGIQKAENEALDKERLYDTLQSPEARVENEDEIQKSAVDYFQKILTKEDTKDDTEIFESIPNIISSNDNRSLNALPSVEKVKEVVFSLDKDSAVGPDEFSGIFYQFCWVVIQSDSYEAIVDFFNGKIVPTWVAATSITLIPKKQNAEGWKDYRPISLCNVLNKILTKILASRLNKLLPNIIFPS</sequence>
<evidence type="ECO:0000313" key="2">
    <source>
        <dbReference type="Proteomes" id="UP001604336"/>
    </source>
</evidence>
<gene>
    <name evidence="1" type="ORF">Adt_11344</name>
</gene>
<protein>
    <submittedName>
        <fullName evidence="1">Reverse transcriptase domain-containing protein</fullName>
    </submittedName>
</protein>
<dbReference type="PANTHER" id="PTHR31635:SF196">
    <property type="entry name" value="REVERSE TRANSCRIPTASE DOMAIN-CONTAINING PROTEIN-RELATED"/>
    <property type="match status" value="1"/>
</dbReference>
<keyword evidence="1" id="KW-0548">Nucleotidyltransferase</keyword>
<dbReference type="EMBL" id="JBFOLK010000003">
    <property type="protein sequence ID" value="KAL2526290.1"/>
    <property type="molecule type" value="Genomic_DNA"/>
</dbReference>
<organism evidence="1 2">
    <name type="scientific">Abeliophyllum distichum</name>
    <dbReference type="NCBI Taxonomy" id="126358"/>
    <lineage>
        <taxon>Eukaryota</taxon>
        <taxon>Viridiplantae</taxon>
        <taxon>Streptophyta</taxon>
        <taxon>Embryophyta</taxon>
        <taxon>Tracheophyta</taxon>
        <taxon>Spermatophyta</taxon>
        <taxon>Magnoliopsida</taxon>
        <taxon>eudicotyledons</taxon>
        <taxon>Gunneridae</taxon>
        <taxon>Pentapetalae</taxon>
        <taxon>asterids</taxon>
        <taxon>lamiids</taxon>
        <taxon>Lamiales</taxon>
        <taxon>Oleaceae</taxon>
        <taxon>Forsythieae</taxon>
        <taxon>Abeliophyllum</taxon>
    </lineage>
</organism>
<comment type="caution">
    <text evidence="1">The sequence shown here is derived from an EMBL/GenBank/DDBJ whole genome shotgun (WGS) entry which is preliminary data.</text>
</comment>
<evidence type="ECO:0000313" key="1">
    <source>
        <dbReference type="EMBL" id="KAL2526290.1"/>
    </source>
</evidence>